<dbReference type="InterPro" id="IPR018484">
    <property type="entry name" value="FGGY_N"/>
</dbReference>
<dbReference type="GO" id="GO:0005829">
    <property type="term" value="C:cytosol"/>
    <property type="evidence" value="ECO:0007669"/>
    <property type="project" value="TreeGrafter"/>
</dbReference>
<proteinExistence type="inferred from homology"/>
<gene>
    <name evidence="6" type="ORF">SAMN05421828_11385</name>
</gene>
<dbReference type="Proteomes" id="UP000186308">
    <property type="component" value="Unassembled WGS sequence"/>
</dbReference>
<evidence type="ECO:0000256" key="1">
    <source>
        <dbReference type="ARBA" id="ARBA00009156"/>
    </source>
</evidence>
<dbReference type="InterPro" id="IPR043129">
    <property type="entry name" value="ATPase_NBD"/>
</dbReference>
<dbReference type="RefSeq" id="WP_029311737.1">
    <property type="nucleotide sequence ID" value="NZ_FTNE01000013.1"/>
</dbReference>
<keyword evidence="2" id="KW-0808">Transferase</keyword>
<feature type="domain" description="Carbohydrate kinase FGGY C-terminal" evidence="5">
    <location>
        <begin position="307"/>
        <end position="410"/>
    </location>
</feature>
<evidence type="ECO:0000313" key="6">
    <source>
        <dbReference type="EMBL" id="SIR01149.1"/>
    </source>
</evidence>
<evidence type="ECO:0000256" key="3">
    <source>
        <dbReference type="ARBA" id="ARBA00022777"/>
    </source>
</evidence>
<dbReference type="GO" id="GO:0004856">
    <property type="term" value="F:D-xylulokinase activity"/>
    <property type="evidence" value="ECO:0007669"/>
    <property type="project" value="TreeGrafter"/>
</dbReference>
<dbReference type="AlphaFoldDB" id="A0A8G2FEK1"/>
<evidence type="ECO:0000259" key="4">
    <source>
        <dbReference type="Pfam" id="PF00370"/>
    </source>
</evidence>
<dbReference type="Pfam" id="PF02782">
    <property type="entry name" value="FGGY_C"/>
    <property type="match status" value="1"/>
</dbReference>
<feature type="domain" description="Carbohydrate kinase FGGY N-terminal" evidence="4">
    <location>
        <begin position="3"/>
        <end position="104"/>
    </location>
</feature>
<dbReference type="Gene3D" id="3.30.420.40">
    <property type="match status" value="2"/>
</dbReference>
<dbReference type="GO" id="GO:0019150">
    <property type="term" value="F:D-ribulokinase activity"/>
    <property type="evidence" value="ECO:0007669"/>
    <property type="project" value="TreeGrafter"/>
</dbReference>
<dbReference type="OrthoDB" id="9805576at2"/>
<protein>
    <recommendedName>
        <fullName evidence="8">Sugar (Pentulose or hexulose) kinase</fullName>
    </recommendedName>
</protein>
<accession>A0A8G2FEK1</accession>
<comment type="caution">
    <text evidence="6">The sequence shown here is derived from an EMBL/GenBank/DDBJ whole genome shotgun (WGS) entry which is preliminary data.</text>
</comment>
<dbReference type="EMBL" id="FTNE01000013">
    <property type="protein sequence ID" value="SIR01149.1"/>
    <property type="molecule type" value="Genomic_DNA"/>
</dbReference>
<dbReference type="CDD" id="cd07783">
    <property type="entry name" value="ASKHA_NBD_FGGY_SePSK_AtXK1-like"/>
    <property type="match status" value="1"/>
</dbReference>
<evidence type="ECO:0000313" key="7">
    <source>
        <dbReference type="Proteomes" id="UP000186308"/>
    </source>
</evidence>
<name>A0A8G2FEK1_ACIRU</name>
<evidence type="ECO:0008006" key="8">
    <source>
        <dbReference type="Google" id="ProtNLM"/>
    </source>
</evidence>
<reference evidence="6 7" key="1">
    <citation type="submission" date="2017-01" db="EMBL/GenBank/DDBJ databases">
        <authorList>
            <person name="Varghese N."/>
            <person name="Submissions S."/>
        </authorList>
    </citation>
    <scope>NUCLEOTIDE SEQUENCE [LARGE SCALE GENOMIC DNA]</scope>
    <source>
        <strain evidence="6 7">ATCC 35905</strain>
    </source>
</reference>
<dbReference type="Pfam" id="PF00370">
    <property type="entry name" value="FGGY_N"/>
    <property type="match status" value="1"/>
</dbReference>
<dbReference type="GO" id="GO:0005997">
    <property type="term" value="P:xylulose metabolic process"/>
    <property type="evidence" value="ECO:0007669"/>
    <property type="project" value="TreeGrafter"/>
</dbReference>
<sequence length="413" mass="42251">MLALGIDIGTSGVRTVAIDPAGAMQGQGSARIAAEARRDPAAIWRAVGEALDALRPSIDMAAIAALAVDGTSGTMIMTDAAGAPTGPATLYNDQATPAAVARIAAIAPRDSAAHGTTSPLARLLDGAEPASGHLALHEADWITHRLGGPLGVSDANNALKTGYDPVAGAWPGWIDQLSLPVALPRVVEPGTILSTIAAAIAARFGFDPELRLVAGTTDGCASFLATGADQPGDGVTALGSTLTLKLLSNQPVFAPDYGVYSHRLLGNFLPGGASSAGAAVLARYFTPAQIGDLSRSIDPRRDSGLDYYPLPAPGERFPISDATLEPRLSPRPANDALFLHGLLEGLARIEALGYRRLAALGAPRLRRVLTVGGGAVNPVWTALRARILGVNVTAAAQTEAAYGTARLALRGLA</sequence>
<dbReference type="InterPro" id="IPR018485">
    <property type="entry name" value="FGGY_C"/>
</dbReference>
<dbReference type="PANTHER" id="PTHR10196:SF80">
    <property type="entry name" value="D-RIBULOSE KINASE"/>
    <property type="match status" value="1"/>
</dbReference>
<evidence type="ECO:0000259" key="5">
    <source>
        <dbReference type="Pfam" id="PF02782"/>
    </source>
</evidence>
<comment type="similarity">
    <text evidence="1">Belongs to the FGGY kinase family.</text>
</comment>
<evidence type="ECO:0000256" key="2">
    <source>
        <dbReference type="ARBA" id="ARBA00022679"/>
    </source>
</evidence>
<dbReference type="PANTHER" id="PTHR10196">
    <property type="entry name" value="SUGAR KINASE"/>
    <property type="match status" value="1"/>
</dbReference>
<keyword evidence="7" id="KW-1185">Reference proteome</keyword>
<keyword evidence="3" id="KW-0418">Kinase</keyword>
<organism evidence="6 7">
    <name type="scientific">Acidiphilium rubrum</name>
    <dbReference type="NCBI Taxonomy" id="526"/>
    <lineage>
        <taxon>Bacteria</taxon>
        <taxon>Pseudomonadati</taxon>
        <taxon>Pseudomonadota</taxon>
        <taxon>Alphaproteobacteria</taxon>
        <taxon>Acetobacterales</taxon>
        <taxon>Acidocellaceae</taxon>
        <taxon>Acidiphilium</taxon>
    </lineage>
</organism>
<dbReference type="SUPFAM" id="SSF53067">
    <property type="entry name" value="Actin-like ATPase domain"/>
    <property type="match status" value="2"/>
</dbReference>